<evidence type="ECO:0000313" key="5">
    <source>
        <dbReference type="Proteomes" id="UP000553632"/>
    </source>
</evidence>
<organism evidence="4 5">
    <name type="scientific">Perkinsus olseni</name>
    <name type="common">Perkinsus atlanticus</name>
    <dbReference type="NCBI Taxonomy" id="32597"/>
    <lineage>
        <taxon>Eukaryota</taxon>
        <taxon>Sar</taxon>
        <taxon>Alveolata</taxon>
        <taxon>Perkinsozoa</taxon>
        <taxon>Perkinsea</taxon>
        <taxon>Perkinsida</taxon>
        <taxon>Perkinsidae</taxon>
        <taxon>Perkinsus</taxon>
    </lineage>
</organism>
<proteinExistence type="predicted"/>
<name>A0A7J6SX92_PEROL</name>
<dbReference type="PROSITE" id="PS51450">
    <property type="entry name" value="LRR"/>
    <property type="match status" value="1"/>
</dbReference>
<evidence type="ECO:0000256" key="2">
    <source>
        <dbReference type="ARBA" id="ARBA00022737"/>
    </source>
</evidence>
<protein>
    <submittedName>
        <fullName evidence="4">Uncharacterized protein</fullName>
    </submittedName>
</protein>
<dbReference type="InterPro" id="IPR003591">
    <property type="entry name" value="Leu-rich_rpt_typical-subtyp"/>
</dbReference>
<keyword evidence="5" id="KW-1185">Reference proteome</keyword>
<dbReference type="SUPFAM" id="SSF52058">
    <property type="entry name" value="L domain-like"/>
    <property type="match status" value="1"/>
</dbReference>
<evidence type="ECO:0000256" key="3">
    <source>
        <dbReference type="SAM" id="MobiDB-lite"/>
    </source>
</evidence>
<reference evidence="4 5" key="1">
    <citation type="submission" date="2020-04" db="EMBL/GenBank/DDBJ databases">
        <title>Perkinsus olseni comparative genomics.</title>
        <authorList>
            <person name="Bogema D.R."/>
        </authorList>
    </citation>
    <scope>NUCLEOTIDE SEQUENCE [LARGE SCALE GENOMIC DNA]</scope>
    <source>
        <strain evidence="4 5">ATCC PRA-207</strain>
    </source>
</reference>
<dbReference type="Pfam" id="PF12799">
    <property type="entry name" value="LRR_4"/>
    <property type="match status" value="1"/>
</dbReference>
<sequence length="368" mass="41695">MPRRQSSCAVDDDLIEGPVANFSHRGLVSMPALDFRTSLIGLYLQDNKLTGELPHLGKLPNLRDLDLSDNLLSALPEYSLEGCSALARVSLANNHWLVSVRGLHEVRRTLKALNLSCCPNLTNMWPVGFSLNLSVLLCNSGGMSEVQEYVCHVRPRGTGAKEEWLHWEKALGQTDPGWREREAGYHYDTREDPDVTPRVSHGEFCVETAGCNALGCTENRFCAECPAVVGWENDPRGRGAMDYRTSADSWDLEDYNGDRSFRREVAPITYSELSGRRGFEHERLRTVADTRYYMQGFSQSRSRAHPGHLRSDRRDPRPPLVEVSRQEEELSAVREAVDASSLRLEWERCARLHSTGTKWLPWLRSRII</sequence>
<accession>A0A7J6SX92</accession>
<keyword evidence="2" id="KW-0677">Repeat</keyword>
<dbReference type="Gene3D" id="3.80.10.10">
    <property type="entry name" value="Ribonuclease Inhibitor"/>
    <property type="match status" value="1"/>
</dbReference>
<comment type="caution">
    <text evidence="4">The sequence shown here is derived from an EMBL/GenBank/DDBJ whole genome shotgun (WGS) entry which is preliminary data.</text>
</comment>
<gene>
    <name evidence="4" type="ORF">FOZ63_007730</name>
</gene>
<dbReference type="InterPro" id="IPR032675">
    <property type="entry name" value="LRR_dom_sf"/>
</dbReference>
<dbReference type="AlphaFoldDB" id="A0A7J6SX92"/>
<keyword evidence="1" id="KW-0433">Leucine-rich repeat</keyword>
<dbReference type="InterPro" id="IPR025875">
    <property type="entry name" value="Leu-rich_rpt_4"/>
</dbReference>
<evidence type="ECO:0000313" key="4">
    <source>
        <dbReference type="EMBL" id="KAF4737461.1"/>
    </source>
</evidence>
<evidence type="ECO:0000256" key="1">
    <source>
        <dbReference type="ARBA" id="ARBA00022614"/>
    </source>
</evidence>
<dbReference type="InterPro" id="IPR001611">
    <property type="entry name" value="Leu-rich_rpt"/>
</dbReference>
<dbReference type="SMART" id="SM00369">
    <property type="entry name" value="LRR_TYP"/>
    <property type="match status" value="1"/>
</dbReference>
<dbReference type="Proteomes" id="UP000553632">
    <property type="component" value="Unassembled WGS sequence"/>
</dbReference>
<dbReference type="EMBL" id="JABANO010015092">
    <property type="protein sequence ID" value="KAF4737461.1"/>
    <property type="molecule type" value="Genomic_DNA"/>
</dbReference>
<feature type="region of interest" description="Disordered" evidence="3">
    <location>
        <begin position="299"/>
        <end position="320"/>
    </location>
</feature>